<evidence type="ECO:0000313" key="2">
    <source>
        <dbReference type="Proteomes" id="UP000299102"/>
    </source>
</evidence>
<keyword evidence="2" id="KW-1185">Reference proteome</keyword>
<proteinExistence type="predicted"/>
<protein>
    <submittedName>
        <fullName evidence="1">Uncharacterized protein</fullName>
    </submittedName>
</protein>
<dbReference type="EMBL" id="BGZK01000651">
    <property type="protein sequence ID" value="GBP54645.1"/>
    <property type="molecule type" value="Genomic_DNA"/>
</dbReference>
<sequence length="114" mass="12344">MSAKSGKVISIWRLTVWRGSPVVGAARGESLPSNGGRVIQGIGMRGILSQDTRTIEILGLSAHLHQYLFQNMFLWYDVVKARLTGAGGLPLVLVGVRFLARSYHGLVLASQNAK</sequence>
<accession>A0A4C1WX55</accession>
<evidence type="ECO:0000313" key="1">
    <source>
        <dbReference type="EMBL" id="GBP54645.1"/>
    </source>
</evidence>
<organism evidence="1 2">
    <name type="scientific">Eumeta variegata</name>
    <name type="common">Bagworm moth</name>
    <name type="synonym">Eumeta japonica</name>
    <dbReference type="NCBI Taxonomy" id="151549"/>
    <lineage>
        <taxon>Eukaryota</taxon>
        <taxon>Metazoa</taxon>
        <taxon>Ecdysozoa</taxon>
        <taxon>Arthropoda</taxon>
        <taxon>Hexapoda</taxon>
        <taxon>Insecta</taxon>
        <taxon>Pterygota</taxon>
        <taxon>Neoptera</taxon>
        <taxon>Endopterygota</taxon>
        <taxon>Lepidoptera</taxon>
        <taxon>Glossata</taxon>
        <taxon>Ditrysia</taxon>
        <taxon>Tineoidea</taxon>
        <taxon>Psychidae</taxon>
        <taxon>Oiketicinae</taxon>
        <taxon>Eumeta</taxon>
    </lineage>
</organism>
<comment type="caution">
    <text evidence="1">The sequence shown here is derived from an EMBL/GenBank/DDBJ whole genome shotgun (WGS) entry which is preliminary data.</text>
</comment>
<dbReference type="AlphaFoldDB" id="A0A4C1WX55"/>
<reference evidence="1 2" key="1">
    <citation type="journal article" date="2019" name="Commun. Biol.">
        <title>The bagworm genome reveals a unique fibroin gene that provides high tensile strength.</title>
        <authorList>
            <person name="Kono N."/>
            <person name="Nakamura H."/>
            <person name="Ohtoshi R."/>
            <person name="Tomita M."/>
            <person name="Numata K."/>
            <person name="Arakawa K."/>
        </authorList>
    </citation>
    <scope>NUCLEOTIDE SEQUENCE [LARGE SCALE GENOMIC DNA]</scope>
</reference>
<gene>
    <name evidence="1" type="ORF">EVAR_35907_1</name>
</gene>
<name>A0A4C1WX55_EUMVA</name>
<dbReference type="Proteomes" id="UP000299102">
    <property type="component" value="Unassembled WGS sequence"/>
</dbReference>